<accession>A0AAW7I796</accession>
<organism evidence="1 2">
    <name type="scientific">Aeromonas bestiarum</name>
    <dbReference type="NCBI Taxonomy" id="105751"/>
    <lineage>
        <taxon>Bacteria</taxon>
        <taxon>Pseudomonadati</taxon>
        <taxon>Pseudomonadota</taxon>
        <taxon>Gammaproteobacteria</taxon>
        <taxon>Aeromonadales</taxon>
        <taxon>Aeromonadaceae</taxon>
        <taxon>Aeromonas</taxon>
    </lineage>
</organism>
<dbReference type="AlphaFoldDB" id="A0AAW7I796"/>
<comment type="caution">
    <text evidence="1">The sequence shown here is derived from an EMBL/GenBank/DDBJ whole genome shotgun (WGS) entry which is preliminary data.</text>
</comment>
<dbReference type="RefSeq" id="WP_290020999.1">
    <property type="nucleotide sequence ID" value="NZ_JAOPLV010000001.1"/>
</dbReference>
<reference evidence="1" key="1">
    <citation type="submission" date="2023-08" db="EMBL/GenBank/DDBJ databases">
        <title>WGS of Aeromonas isolates.</title>
        <authorList>
            <person name="Lee H."/>
        </authorList>
    </citation>
    <scope>NUCLEOTIDE SEQUENCE</scope>
    <source>
        <strain evidence="1">SL22</strain>
    </source>
</reference>
<dbReference type="SUPFAM" id="SSF52540">
    <property type="entry name" value="P-loop containing nucleoside triphosphate hydrolases"/>
    <property type="match status" value="1"/>
</dbReference>
<gene>
    <name evidence="1" type="ORF">OB959_01090</name>
</gene>
<sequence length="320" mass="37675">MHFDVTIITAYRVGTDSLFKYMTMHPDIYCPGYYGVDFRAHQYSKKTFTDLISCKRKVFIWHDGYTDFLYNGEVPVIPKYLIHPIRHPYEQAIACYNASLQHAIINNGTYPKVDNYITSNGRCILSSSLSHVNHYSKFKEVKVIDFSGLAMVNINRTMNDLYQWLGVDMCANFENDNVFHRLEVDFYLEKIPLSIEALNLNWNFYFFRKDAEIPSHLHPVGRIDSGEFGNLKVCLMKDELYTNRFGYRNVMISDVEQIIKANFSSWLNLLRGKIEEFNRCKISSLPSNIMDFIKKESQDDYKKVLMFNPEIEELWRGKWM</sequence>
<dbReference type="Gene3D" id="3.40.50.300">
    <property type="entry name" value="P-loop containing nucleotide triphosphate hydrolases"/>
    <property type="match status" value="1"/>
</dbReference>
<evidence type="ECO:0000313" key="2">
    <source>
        <dbReference type="Proteomes" id="UP001168216"/>
    </source>
</evidence>
<dbReference type="InterPro" id="IPR027417">
    <property type="entry name" value="P-loop_NTPase"/>
</dbReference>
<evidence type="ECO:0000313" key="1">
    <source>
        <dbReference type="EMBL" id="MDM5138394.1"/>
    </source>
</evidence>
<protein>
    <submittedName>
        <fullName evidence="1">Uncharacterized protein</fullName>
    </submittedName>
</protein>
<dbReference type="EMBL" id="JAOPLV010000001">
    <property type="protein sequence ID" value="MDM5138394.1"/>
    <property type="molecule type" value="Genomic_DNA"/>
</dbReference>
<dbReference type="Proteomes" id="UP001168216">
    <property type="component" value="Unassembled WGS sequence"/>
</dbReference>
<name>A0AAW7I796_9GAMM</name>
<proteinExistence type="predicted"/>